<gene>
    <name evidence="1" type="ORF">Goari_021985</name>
</gene>
<name>A0A7J8YLA8_GOSAI</name>
<evidence type="ECO:0000313" key="2">
    <source>
        <dbReference type="Proteomes" id="UP000593577"/>
    </source>
</evidence>
<organism evidence="1 2">
    <name type="scientific">Gossypium aridum</name>
    <name type="common">American cotton</name>
    <name type="synonym">Erioxylum aridum</name>
    <dbReference type="NCBI Taxonomy" id="34290"/>
    <lineage>
        <taxon>Eukaryota</taxon>
        <taxon>Viridiplantae</taxon>
        <taxon>Streptophyta</taxon>
        <taxon>Embryophyta</taxon>
        <taxon>Tracheophyta</taxon>
        <taxon>Spermatophyta</taxon>
        <taxon>Magnoliopsida</taxon>
        <taxon>eudicotyledons</taxon>
        <taxon>Gunneridae</taxon>
        <taxon>Pentapetalae</taxon>
        <taxon>rosids</taxon>
        <taxon>malvids</taxon>
        <taxon>Malvales</taxon>
        <taxon>Malvaceae</taxon>
        <taxon>Malvoideae</taxon>
        <taxon>Gossypium</taxon>
    </lineage>
</organism>
<protein>
    <submittedName>
        <fullName evidence="1">Uncharacterized protein</fullName>
    </submittedName>
</protein>
<feature type="non-terminal residue" evidence="1">
    <location>
        <position position="34"/>
    </location>
</feature>
<keyword evidence="2" id="KW-1185">Reference proteome</keyword>
<comment type="caution">
    <text evidence="1">The sequence shown here is derived from an EMBL/GenBank/DDBJ whole genome shotgun (WGS) entry which is preliminary data.</text>
</comment>
<accession>A0A7J8YLA8</accession>
<sequence length="34" mass="3820">MDAVQENNGEADEIAKLFQERREGLQVFEVSPLG</sequence>
<dbReference type="AlphaFoldDB" id="A0A7J8YLA8"/>
<reference evidence="1 2" key="1">
    <citation type="journal article" date="2019" name="Genome Biol. Evol.">
        <title>Insights into the evolution of the New World diploid cottons (Gossypium, subgenus Houzingenia) based on genome sequencing.</title>
        <authorList>
            <person name="Grover C.E."/>
            <person name="Arick M.A. 2nd"/>
            <person name="Thrash A."/>
            <person name="Conover J.L."/>
            <person name="Sanders W.S."/>
            <person name="Peterson D.G."/>
            <person name="Frelichowski J.E."/>
            <person name="Scheffler J.A."/>
            <person name="Scheffler B.E."/>
            <person name="Wendel J.F."/>
        </authorList>
    </citation>
    <scope>NUCLEOTIDE SEQUENCE [LARGE SCALE GENOMIC DNA]</scope>
    <source>
        <strain evidence="1">185</strain>
        <tissue evidence="1">Leaf</tissue>
    </source>
</reference>
<dbReference type="Proteomes" id="UP000593577">
    <property type="component" value="Unassembled WGS sequence"/>
</dbReference>
<evidence type="ECO:0000313" key="1">
    <source>
        <dbReference type="EMBL" id="MBA0700355.1"/>
    </source>
</evidence>
<dbReference type="EMBL" id="JABFAA010000193">
    <property type="protein sequence ID" value="MBA0700355.1"/>
    <property type="molecule type" value="Genomic_DNA"/>
</dbReference>
<proteinExistence type="predicted"/>